<reference evidence="2" key="2">
    <citation type="submission" date="2022-10" db="EMBL/GenBank/DDBJ databases">
        <authorList>
            <person name="Aires J."/>
            <person name="Mesa V."/>
        </authorList>
    </citation>
    <scope>NUCLEOTIDE SEQUENCE</scope>
    <source>
        <strain evidence="2">Clostridium neonatale JD116</strain>
    </source>
</reference>
<dbReference type="EMBL" id="CAKJVE010000001">
    <property type="protein sequence ID" value="CAG9701885.1"/>
    <property type="molecule type" value="Genomic_DNA"/>
</dbReference>
<dbReference type="Proteomes" id="UP000789738">
    <property type="component" value="Unassembled WGS sequence"/>
</dbReference>
<protein>
    <submittedName>
        <fullName evidence="1">Uncharacterized protein</fullName>
    </submittedName>
</protein>
<evidence type="ECO:0000313" key="3">
    <source>
        <dbReference type="Proteomes" id="UP000789738"/>
    </source>
</evidence>
<proteinExistence type="predicted"/>
<dbReference type="RefSeq" id="WP_210886625.1">
    <property type="nucleotide sequence ID" value="NZ_CAKJVE010000001.1"/>
</dbReference>
<organism evidence="1 3">
    <name type="scientific">Clostridium neonatale</name>
    <dbReference type="NCBI Taxonomy" id="137838"/>
    <lineage>
        <taxon>Bacteria</taxon>
        <taxon>Bacillati</taxon>
        <taxon>Bacillota</taxon>
        <taxon>Clostridia</taxon>
        <taxon>Eubacteriales</taxon>
        <taxon>Clostridiaceae</taxon>
        <taxon>Clostridium</taxon>
    </lineage>
</organism>
<dbReference type="EMBL" id="CAMTCP010000290">
    <property type="protein sequence ID" value="CAI3692731.1"/>
    <property type="molecule type" value="Genomic_DNA"/>
</dbReference>
<dbReference type="Proteomes" id="UP001189143">
    <property type="component" value="Unassembled WGS sequence"/>
</dbReference>
<name>A0AA86JWT2_9CLOT</name>
<accession>A0AA86JWT2</accession>
<evidence type="ECO:0000313" key="1">
    <source>
        <dbReference type="EMBL" id="CAG9701885.1"/>
    </source>
</evidence>
<reference evidence="1" key="1">
    <citation type="submission" date="2021-10" db="EMBL/GenBank/DDBJ databases">
        <authorList>
            <person name="Mesa V."/>
        </authorList>
    </citation>
    <scope>NUCLEOTIDE SEQUENCE</scope>
    <source>
        <strain evidence="1">CC3_PB</strain>
    </source>
</reference>
<sequence>MIGNSQIINKFFTNELSKITENYNKLDSDKINKIEVLMNKISDEDFKQELYSDFDEVIKLVNELDEDLEEAVLNIYVFMNKNDEYIDIEKAKMIYEEVNYNGYYIYEDIIIYSRLEDIREYVKDNIHDILSNSYEVDRTFDKDTIIDYLIDGKSIDDIGMELLENESEYADILDISPELICTD</sequence>
<evidence type="ECO:0000313" key="2">
    <source>
        <dbReference type="EMBL" id="CAI3692731.1"/>
    </source>
</evidence>
<dbReference type="AlphaFoldDB" id="A0AA86JWT2"/>
<gene>
    <name evidence="2" type="ORF">CNEO2_880005</name>
    <name evidence="1" type="ORF">CNEO_10356</name>
</gene>
<comment type="caution">
    <text evidence="1">The sequence shown here is derived from an EMBL/GenBank/DDBJ whole genome shotgun (WGS) entry which is preliminary data.</text>
</comment>